<evidence type="ECO:0000256" key="1">
    <source>
        <dbReference type="SAM" id="Phobius"/>
    </source>
</evidence>
<gene>
    <name evidence="2" type="primary">plh1</name>
    <name evidence="2" type="ORF">SPIL2461_LOCUS16832</name>
</gene>
<evidence type="ECO:0000313" key="2">
    <source>
        <dbReference type="EMBL" id="CAE7637482.1"/>
    </source>
</evidence>
<dbReference type="OrthoDB" id="190846at2759"/>
<dbReference type="GO" id="GO:0008374">
    <property type="term" value="F:O-acyltransferase activity"/>
    <property type="evidence" value="ECO:0007669"/>
    <property type="project" value="InterPro"/>
</dbReference>
<dbReference type="GO" id="GO:0006629">
    <property type="term" value="P:lipid metabolic process"/>
    <property type="evidence" value="ECO:0007669"/>
    <property type="project" value="InterPro"/>
</dbReference>
<dbReference type="Gene3D" id="3.40.50.1820">
    <property type="entry name" value="alpha/beta hydrolase"/>
    <property type="match status" value="1"/>
</dbReference>
<dbReference type="AlphaFoldDB" id="A0A812VG46"/>
<evidence type="ECO:0000313" key="3">
    <source>
        <dbReference type="Proteomes" id="UP000649617"/>
    </source>
</evidence>
<dbReference type="InterPro" id="IPR029058">
    <property type="entry name" value="AB_hydrolase_fold"/>
</dbReference>
<dbReference type="InterPro" id="IPR003386">
    <property type="entry name" value="LACT/PDAT_acylTrfase"/>
</dbReference>
<keyword evidence="1" id="KW-1133">Transmembrane helix</keyword>
<name>A0A812VG46_SYMPI</name>
<accession>A0A812VG46</accession>
<organism evidence="2 3">
    <name type="scientific">Symbiodinium pilosum</name>
    <name type="common">Dinoflagellate</name>
    <dbReference type="NCBI Taxonomy" id="2952"/>
    <lineage>
        <taxon>Eukaryota</taxon>
        <taxon>Sar</taxon>
        <taxon>Alveolata</taxon>
        <taxon>Dinophyceae</taxon>
        <taxon>Suessiales</taxon>
        <taxon>Symbiodiniaceae</taxon>
        <taxon>Symbiodinium</taxon>
    </lineage>
</organism>
<dbReference type="Pfam" id="PF02450">
    <property type="entry name" value="LCAT"/>
    <property type="match status" value="1"/>
</dbReference>
<feature type="transmembrane region" description="Helical" evidence="1">
    <location>
        <begin position="51"/>
        <end position="70"/>
    </location>
</feature>
<reference evidence="2" key="1">
    <citation type="submission" date="2021-02" db="EMBL/GenBank/DDBJ databases">
        <authorList>
            <person name="Dougan E. K."/>
            <person name="Rhodes N."/>
            <person name="Thang M."/>
            <person name="Chan C."/>
        </authorList>
    </citation>
    <scope>NUCLEOTIDE SEQUENCE</scope>
</reference>
<keyword evidence="1" id="KW-0472">Membrane</keyword>
<proteinExistence type="predicted"/>
<keyword evidence="3" id="KW-1185">Reference proteome</keyword>
<sequence>MAAAERHARDGDRSGPAWADAQGTLELQIVQGLAPDAERAETSRPLLSISLSYPAIFALGFGCALSYGYWRSEQLPLPDPLRERARVASNSFFKAFDEMMSSDTVESLLRTTSRMKEVLDLQALSNATLGLTDIVKNRTSLGVKDLLPDWQVPAISQVLGKSERVGIRMAREGKRVKHPVIMVPGIITTGLEVWDGEDCIKNYFRQRIWGTTTMLQAMVRDPDCWVRHMTLNATTGLDPLQQPFFNRTIRIRPSQGFESADFFLGGYWLWGLMIESLADIGYDQNSMYMASYDWRLSFSDMEKRDWYFTRLMQQIETLVRMNHERAAIVAHSMGGNLFHYFMQWVTDNVHPNWVHNHIQSIILISSPLLGLPKPYFSLLTGDNRDFATMGTFSAVVDHYFGSSTRRSLWRSCSSLSMIMPIGGDAIWGHKVTGMPLAQVEGRNLTVEEAYNLLASKKQVPADLQRIEAWLLEGLRASRPPHSAPNGKSDVFWGNALASVLPFAPQMRMYALYGVGVPTEYTGALGMTGDDIQRPKYAIDREAHSPNAGFLLGDGDYSCPVLSLGFMCLKGWNSEERNPARIPCTVREYKDKSGKSVISGSLRGGPSSGDHVDILGNVELLEDLLSLVSGGSLEPRIVSDLAEAAQRWDDSSDGSG</sequence>
<protein>
    <submittedName>
        <fullName evidence="2">Plh1 protein</fullName>
    </submittedName>
</protein>
<dbReference type="PANTHER" id="PTHR11440">
    <property type="entry name" value="LECITHIN-CHOLESTEROL ACYLTRANSFERASE-RELATED"/>
    <property type="match status" value="1"/>
</dbReference>
<dbReference type="EMBL" id="CAJNIZ010042772">
    <property type="protein sequence ID" value="CAE7637482.1"/>
    <property type="molecule type" value="Genomic_DNA"/>
</dbReference>
<keyword evidence="1" id="KW-0812">Transmembrane</keyword>
<comment type="caution">
    <text evidence="2">The sequence shown here is derived from an EMBL/GenBank/DDBJ whole genome shotgun (WGS) entry which is preliminary data.</text>
</comment>
<dbReference type="SUPFAM" id="SSF53474">
    <property type="entry name" value="alpha/beta-Hydrolases"/>
    <property type="match status" value="1"/>
</dbReference>
<dbReference type="Proteomes" id="UP000649617">
    <property type="component" value="Unassembled WGS sequence"/>
</dbReference>